<evidence type="ECO:0000256" key="2">
    <source>
        <dbReference type="ARBA" id="ARBA00023136"/>
    </source>
</evidence>
<feature type="domain" description="Beta-lactamase-related" evidence="3">
    <location>
        <begin position="74"/>
        <end position="368"/>
    </location>
</feature>
<protein>
    <submittedName>
        <fullName evidence="4">Class A beta-lactamase-related serine hydrolase</fullName>
    </submittedName>
</protein>
<comment type="subcellular location">
    <subcellularLocation>
        <location evidence="1">Membrane</location>
    </subcellularLocation>
</comment>
<dbReference type="OrthoDB" id="9793489at2"/>
<evidence type="ECO:0000313" key="5">
    <source>
        <dbReference type="Proteomes" id="UP000291981"/>
    </source>
</evidence>
<keyword evidence="2" id="KW-0472">Membrane</keyword>
<sequence>MVYPRFFTVTMKRTCLFQRRDLIVMATKWSKRNSLGIILFLVVGLTNLVRAQNGLGKVDSILHGYLNKGEFMGTVLVARNDSILLKKGYGYSDIDKGIPNDLNTKFPIGSLTKSFVACAIMQQVETGKLDLSTRIGNYIPELEKEIGNLTLHYLLKNSSGLPVHLNRITDLQYRDISSQELLDIINRASLSMKPGSGYSYSNLNYQLASLILERVTGISYENYMSENVFRKLDMNNTGIEKTRSIPSGRATGYINDDHYEAADRNYMGYAKGSGDMYSTVGDLYFWDRALYKNTFLTKESIELMFDGNPDAFGGYGYGFKVKEYKRNSCTKPTGKLVRHGGSMYGFVCNVHRYLDDNLTIIILGNIRPFPIMQITTEIEKSLLGT</sequence>
<reference evidence="4 5" key="1">
    <citation type="submission" date="2019-02" db="EMBL/GenBank/DDBJ databases">
        <title>Draft genome sequence of Muricauda sp. 176CP4-71.</title>
        <authorList>
            <person name="Park J.-S."/>
        </authorList>
    </citation>
    <scope>NUCLEOTIDE SEQUENCE [LARGE SCALE GENOMIC DNA]</scope>
    <source>
        <strain evidence="4 5">176CP4-71</strain>
    </source>
</reference>
<dbReference type="Proteomes" id="UP000291981">
    <property type="component" value="Unassembled WGS sequence"/>
</dbReference>
<dbReference type="InterPro" id="IPR001466">
    <property type="entry name" value="Beta-lactam-related"/>
</dbReference>
<dbReference type="GO" id="GO:0016020">
    <property type="term" value="C:membrane"/>
    <property type="evidence" value="ECO:0007669"/>
    <property type="project" value="UniProtKB-SubCell"/>
</dbReference>
<dbReference type="Pfam" id="PF00144">
    <property type="entry name" value="Beta-lactamase"/>
    <property type="match status" value="1"/>
</dbReference>
<keyword evidence="4" id="KW-0378">Hydrolase</keyword>
<organism evidence="4 5">
    <name type="scientific">Flagellimonas allohymeniacidonis</name>
    <dbReference type="NCBI Taxonomy" id="2517819"/>
    <lineage>
        <taxon>Bacteria</taxon>
        <taxon>Pseudomonadati</taxon>
        <taxon>Bacteroidota</taxon>
        <taxon>Flavobacteriia</taxon>
        <taxon>Flavobacteriales</taxon>
        <taxon>Flavobacteriaceae</taxon>
        <taxon>Flagellimonas</taxon>
    </lineage>
</organism>
<dbReference type="PANTHER" id="PTHR46825">
    <property type="entry name" value="D-ALANYL-D-ALANINE-CARBOXYPEPTIDASE/ENDOPEPTIDASE AMPH"/>
    <property type="match status" value="1"/>
</dbReference>
<dbReference type="AlphaFoldDB" id="A0A4Q8QA22"/>
<evidence type="ECO:0000256" key="1">
    <source>
        <dbReference type="ARBA" id="ARBA00004370"/>
    </source>
</evidence>
<evidence type="ECO:0000313" key="4">
    <source>
        <dbReference type="EMBL" id="TAI47135.1"/>
    </source>
</evidence>
<gene>
    <name evidence="4" type="ORF">EW142_10620</name>
</gene>
<dbReference type="SUPFAM" id="SSF56601">
    <property type="entry name" value="beta-lactamase/transpeptidase-like"/>
    <property type="match status" value="1"/>
</dbReference>
<evidence type="ECO:0000259" key="3">
    <source>
        <dbReference type="Pfam" id="PF00144"/>
    </source>
</evidence>
<accession>A0A4Q8QA22</accession>
<dbReference type="GO" id="GO:0016787">
    <property type="term" value="F:hydrolase activity"/>
    <property type="evidence" value="ECO:0007669"/>
    <property type="project" value="UniProtKB-KW"/>
</dbReference>
<proteinExistence type="predicted"/>
<dbReference type="EMBL" id="SGIU01000002">
    <property type="protein sequence ID" value="TAI47135.1"/>
    <property type="molecule type" value="Genomic_DNA"/>
</dbReference>
<dbReference type="InterPro" id="IPR050491">
    <property type="entry name" value="AmpC-like"/>
</dbReference>
<dbReference type="Gene3D" id="3.40.710.10">
    <property type="entry name" value="DD-peptidase/beta-lactamase superfamily"/>
    <property type="match status" value="1"/>
</dbReference>
<keyword evidence="5" id="KW-1185">Reference proteome</keyword>
<dbReference type="InterPro" id="IPR012338">
    <property type="entry name" value="Beta-lactam/transpept-like"/>
</dbReference>
<dbReference type="PANTHER" id="PTHR46825:SF11">
    <property type="entry name" value="PENICILLIN-BINDING PROTEIN 4"/>
    <property type="match status" value="1"/>
</dbReference>
<comment type="caution">
    <text evidence="4">The sequence shown here is derived from an EMBL/GenBank/DDBJ whole genome shotgun (WGS) entry which is preliminary data.</text>
</comment>
<name>A0A4Q8QA22_9FLAO</name>